<evidence type="ECO:0000256" key="1">
    <source>
        <dbReference type="SAM" id="MobiDB-lite"/>
    </source>
</evidence>
<sequence length="512" mass="55824">METKVSFLAVSLLSLLPPPPLHLSFLGASFLHLTLLFTRRVPYVPEAAFTKGPPRHNSHAAAATHRPSPARNGINRASPPAPTGGTVPPLVADHAIPNTSAPAAVPVLQVSNPHQQLHNDTPRIIRPRPVKWTKRCQYDLSTGCHRGIKCFFGHLGDVYTDSPTVLQEFTSNGFNTRTLRRAELERVGESLNLDQALRAVVPRSQRHPKHNTGASKRGANTTSNCRQSSRDLLIAGAINVNTHFTPPEHMWDGETLHAGASPAHPAGYEGVQPFESSASPEVTLVQRPNSQERSQYHSAPDYNCHGYDGGAPYHACLVYGLAVGMAPFFGASTSPLDSPGNLFRVNATGELYYYGVDGVMYQYNPAFWAAQNRQYHMTQQANNYTVVGGPTPQQFSGPALDPGYQHLQSWINDLPTPTPVPEGYTCNHAQNAGAWPPAHQQHDYSLPISQQGYGSHAPSPCGGMQQEPPAYAGVFHQHTSPTEEVAQQLYEETFPKLAPKNETNCQRPSTSK</sequence>
<protein>
    <recommendedName>
        <fullName evidence="4">C3H1-type domain-containing protein</fullName>
    </recommendedName>
</protein>
<reference evidence="2" key="1">
    <citation type="submission" date="2015-10" db="EMBL/GenBank/DDBJ databases">
        <authorList>
            <person name="Regsiter A."/>
            <person name="william w."/>
        </authorList>
    </citation>
    <scope>NUCLEOTIDE SEQUENCE</scope>
    <source>
        <strain evidence="2">Montdore</strain>
    </source>
</reference>
<gene>
    <name evidence="2" type="ORF">GSTUAT00000381001</name>
</gene>
<evidence type="ECO:0000313" key="3">
    <source>
        <dbReference type="Proteomes" id="UP001412239"/>
    </source>
</evidence>
<evidence type="ECO:0000313" key="2">
    <source>
        <dbReference type="EMBL" id="CUS15678.1"/>
    </source>
</evidence>
<proteinExistence type="predicted"/>
<evidence type="ECO:0008006" key="4">
    <source>
        <dbReference type="Google" id="ProtNLM"/>
    </source>
</evidence>
<keyword evidence="3" id="KW-1185">Reference proteome</keyword>
<dbReference type="Proteomes" id="UP001412239">
    <property type="component" value="Unassembled WGS sequence"/>
</dbReference>
<accession>A0A292Q9Q5</accession>
<organism evidence="2 3">
    <name type="scientific">Tuber aestivum</name>
    <name type="common">summer truffle</name>
    <dbReference type="NCBI Taxonomy" id="59557"/>
    <lineage>
        <taxon>Eukaryota</taxon>
        <taxon>Fungi</taxon>
        <taxon>Dikarya</taxon>
        <taxon>Ascomycota</taxon>
        <taxon>Pezizomycotina</taxon>
        <taxon>Pezizomycetes</taxon>
        <taxon>Pezizales</taxon>
        <taxon>Tuberaceae</taxon>
        <taxon>Tuber</taxon>
    </lineage>
</organism>
<dbReference type="EMBL" id="LN890945">
    <property type="protein sequence ID" value="CUS15678.1"/>
    <property type="molecule type" value="Genomic_DNA"/>
</dbReference>
<feature type="region of interest" description="Disordered" evidence="1">
    <location>
        <begin position="203"/>
        <end position="225"/>
    </location>
</feature>
<feature type="region of interest" description="Disordered" evidence="1">
    <location>
        <begin position="49"/>
        <end position="86"/>
    </location>
</feature>
<name>A0A292Q9Q5_9PEZI</name>
<dbReference type="AlphaFoldDB" id="A0A292Q9Q5"/>
<feature type="compositionally biased region" description="Polar residues" evidence="1">
    <location>
        <begin position="212"/>
        <end position="225"/>
    </location>
</feature>